<organism evidence="2 3">
    <name type="scientific">Roseospira navarrensis</name>
    <dbReference type="NCBI Taxonomy" id="140058"/>
    <lineage>
        <taxon>Bacteria</taxon>
        <taxon>Pseudomonadati</taxon>
        <taxon>Pseudomonadota</taxon>
        <taxon>Alphaproteobacteria</taxon>
        <taxon>Rhodospirillales</taxon>
        <taxon>Rhodospirillaceae</taxon>
        <taxon>Roseospira</taxon>
    </lineage>
</organism>
<dbReference type="Gene3D" id="3.40.50.10140">
    <property type="entry name" value="Toll/interleukin-1 receptor homology (TIR) domain"/>
    <property type="match status" value="1"/>
</dbReference>
<evidence type="ECO:0000313" key="3">
    <source>
        <dbReference type="Proteomes" id="UP000434582"/>
    </source>
</evidence>
<dbReference type="Pfam" id="PF13676">
    <property type="entry name" value="TIR_2"/>
    <property type="match status" value="1"/>
</dbReference>
<evidence type="ECO:0000259" key="1">
    <source>
        <dbReference type="Pfam" id="PF13676"/>
    </source>
</evidence>
<accession>A0A7X1ZFY3</accession>
<dbReference type="GO" id="GO:0007165">
    <property type="term" value="P:signal transduction"/>
    <property type="evidence" value="ECO:0007669"/>
    <property type="project" value="InterPro"/>
</dbReference>
<protein>
    <submittedName>
        <fullName evidence="2">TIR domain-containing protein</fullName>
    </submittedName>
</protein>
<feature type="domain" description="TIR" evidence="1">
    <location>
        <begin position="156"/>
        <end position="276"/>
    </location>
</feature>
<dbReference type="SUPFAM" id="SSF52200">
    <property type="entry name" value="Toll/Interleukin receptor TIR domain"/>
    <property type="match status" value="1"/>
</dbReference>
<gene>
    <name evidence="2" type="ORF">GHC57_13875</name>
</gene>
<sequence length="289" mass="33459">MYNLFVSSNDESWKGEAWLIERSRCVMEYTSDAIQEKFGALGAEEIDHLRRFPCIFAYEAFNKVDPHFGLIRDVTVRGGDVRVDYEIHPLQSFLTAAQLDEMAFELEIGKWELNRTHRAVKDVDLPAELSRKGIALPRWAANAGPRVNLSDHHFDVALSFPGEARHYVEEVAQHLERLLGPDRYFYDRNYTAQLARPSLDTFLQGIYRDRSRLIVVFAGGDYQRKNWCGIEFRAVREIINRRDHDRIMFVRMDEGEVEGILGHDGYADARQHKPAEIAAFICERVVVLR</sequence>
<proteinExistence type="predicted"/>
<dbReference type="OrthoDB" id="5379851at2"/>
<dbReference type="EMBL" id="WIVE01000049">
    <property type="protein sequence ID" value="MQX37608.1"/>
    <property type="molecule type" value="Genomic_DNA"/>
</dbReference>
<reference evidence="2 3" key="1">
    <citation type="submission" date="2019-10" db="EMBL/GenBank/DDBJ databases">
        <title>Draft whole-genome sequence of the purple nonsulfur photosynthetic bacterium Roseospira navarrensis DSM 15114.</title>
        <authorList>
            <person name="Kyndt J.A."/>
            <person name="Meyer T.E."/>
        </authorList>
    </citation>
    <scope>NUCLEOTIDE SEQUENCE [LARGE SCALE GENOMIC DNA]</scope>
    <source>
        <strain evidence="2 3">DSM 15114</strain>
    </source>
</reference>
<dbReference type="InterPro" id="IPR000157">
    <property type="entry name" value="TIR_dom"/>
</dbReference>
<keyword evidence="3" id="KW-1185">Reference proteome</keyword>
<dbReference type="Proteomes" id="UP000434582">
    <property type="component" value="Unassembled WGS sequence"/>
</dbReference>
<dbReference type="InterPro" id="IPR035897">
    <property type="entry name" value="Toll_tir_struct_dom_sf"/>
</dbReference>
<comment type="caution">
    <text evidence="2">The sequence shown here is derived from an EMBL/GenBank/DDBJ whole genome shotgun (WGS) entry which is preliminary data.</text>
</comment>
<evidence type="ECO:0000313" key="2">
    <source>
        <dbReference type="EMBL" id="MQX37608.1"/>
    </source>
</evidence>
<name>A0A7X1ZFY3_9PROT</name>
<dbReference type="AlphaFoldDB" id="A0A7X1ZFY3"/>